<evidence type="ECO:0000313" key="1">
    <source>
        <dbReference type="EMBL" id="CAB3982640.1"/>
    </source>
</evidence>
<dbReference type="AlphaFoldDB" id="A0A7D9HGL4"/>
<reference evidence="1" key="1">
    <citation type="submission" date="2020-04" db="EMBL/GenBank/DDBJ databases">
        <authorList>
            <person name="Alioto T."/>
            <person name="Alioto T."/>
            <person name="Gomez Garrido J."/>
        </authorList>
    </citation>
    <scope>NUCLEOTIDE SEQUENCE</scope>
    <source>
        <strain evidence="1">A484AB</strain>
    </source>
</reference>
<evidence type="ECO:0000313" key="2">
    <source>
        <dbReference type="Proteomes" id="UP001152795"/>
    </source>
</evidence>
<dbReference type="EMBL" id="CACRXK020000526">
    <property type="protein sequence ID" value="CAB3982640.1"/>
    <property type="molecule type" value="Genomic_DNA"/>
</dbReference>
<protein>
    <submittedName>
        <fullName evidence="1">Uncharacterized protein</fullName>
    </submittedName>
</protein>
<dbReference type="Proteomes" id="UP001152795">
    <property type="component" value="Unassembled WGS sequence"/>
</dbReference>
<name>A0A7D9HGL4_PARCT</name>
<keyword evidence="2" id="KW-1185">Reference proteome</keyword>
<proteinExistence type="predicted"/>
<sequence length="64" mass="7045">MSSASGRQNDVMNSLQFIEEVSSTSDLANIVNDAFILQMKIFSPLPHDFQLDQDIPSSAPFVLS</sequence>
<accession>A0A7D9HGL4</accession>
<gene>
    <name evidence="1" type="ORF">PACLA_8A062926</name>
</gene>
<comment type="caution">
    <text evidence="1">The sequence shown here is derived from an EMBL/GenBank/DDBJ whole genome shotgun (WGS) entry which is preliminary data.</text>
</comment>
<feature type="non-terminal residue" evidence="1">
    <location>
        <position position="64"/>
    </location>
</feature>
<organism evidence="1 2">
    <name type="scientific">Paramuricea clavata</name>
    <name type="common">Red gorgonian</name>
    <name type="synonym">Violescent sea-whip</name>
    <dbReference type="NCBI Taxonomy" id="317549"/>
    <lineage>
        <taxon>Eukaryota</taxon>
        <taxon>Metazoa</taxon>
        <taxon>Cnidaria</taxon>
        <taxon>Anthozoa</taxon>
        <taxon>Octocorallia</taxon>
        <taxon>Malacalcyonacea</taxon>
        <taxon>Plexauridae</taxon>
        <taxon>Paramuricea</taxon>
    </lineage>
</organism>